<organism evidence="2 3">
    <name type="scientific">Penicillium polonicum</name>
    <dbReference type="NCBI Taxonomy" id="60169"/>
    <lineage>
        <taxon>Eukaryota</taxon>
        <taxon>Fungi</taxon>
        <taxon>Dikarya</taxon>
        <taxon>Ascomycota</taxon>
        <taxon>Pezizomycotina</taxon>
        <taxon>Eurotiomycetes</taxon>
        <taxon>Eurotiomycetidae</taxon>
        <taxon>Eurotiales</taxon>
        <taxon>Aspergillaceae</taxon>
        <taxon>Penicillium</taxon>
    </lineage>
</organism>
<feature type="compositionally biased region" description="Basic residues" evidence="1">
    <location>
        <begin position="340"/>
        <end position="352"/>
    </location>
</feature>
<dbReference type="AlphaFoldDB" id="A0A1V6NPW7"/>
<feature type="compositionally biased region" description="Basic and acidic residues" evidence="1">
    <location>
        <begin position="166"/>
        <end position="182"/>
    </location>
</feature>
<comment type="caution">
    <text evidence="2">The sequence shown here is derived from an EMBL/GenBank/DDBJ whole genome shotgun (WGS) entry which is preliminary data.</text>
</comment>
<dbReference type="Proteomes" id="UP000191408">
    <property type="component" value="Unassembled WGS sequence"/>
</dbReference>
<feature type="region of interest" description="Disordered" evidence="1">
    <location>
        <begin position="147"/>
        <end position="209"/>
    </location>
</feature>
<evidence type="ECO:0000313" key="2">
    <source>
        <dbReference type="EMBL" id="OQD66781.1"/>
    </source>
</evidence>
<evidence type="ECO:0000256" key="1">
    <source>
        <dbReference type="SAM" id="MobiDB-lite"/>
    </source>
</evidence>
<proteinExistence type="predicted"/>
<reference evidence="3" key="1">
    <citation type="journal article" date="2017" name="Nat. Microbiol.">
        <title>Global analysis of biosynthetic gene clusters reveals vast potential of secondary metabolite production in Penicillium species.</title>
        <authorList>
            <person name="Nielsen J.C."/>
            <person name="Grijseels S."/>
            <person name="Prigent S."/>
            <person name="Ji B."/>
            <person name="Dainat J."/>
            <person name="Nielsen K.F."/>
            <person name="Frisvad J.C."/>
            <person name="Workman M."/>
            <person name="Nielsen J."/>
        </authorList>
    </citation>
    <scope>NUCLEOTIDE SEQUENCE [LARGE SCALE GENOMIC DNA]</scope>
    <source>
        <strain evidence="3">IBT 4502</strain>
    </source>
</reference>
<name>A0A1V6NPW7_PENPO</name>
<keyword evidence="3" id="KW-1185">Reference proteome</keyword>
<protein>
    <submittedName>
        <fullName evidence="2">Uncharacterized protein</fullName>
    </submittedName>
</protein>
<sequence length="352" mass="39404">MAEKQGSHDLRLDGSFLKDLPPSIKRHIYHGKQQFFDIFQSEFTRLKPRQTQANSSYFVQVKRPSKTFLILGTKTKTLPSQDFALLLIPTEDGWTTENRKPKMPGPSKTNVTRYATNTDKAFVLALCCFYDESTLYALRWDKANMAHPVDGQRNGKRPDPSTANKYRRDGRRDDRQTRDSRGRYSTAYLGNPPDEPEAFMSKPIPSPQQTPYIPQNVGNQLLADPARFIGTLSRYDGVSQYQQHAPRDLGAVPSASAVLREAAFLKSGSGPQGSQPTAPKAILTPVPPRQEVTRPAFLSRNKLHAHLRDTDPSNQQPPESLRALAATIVGEDDSADKHYKASGRIRPHTRAP</sequence>
<dbReference type="EMBL" id="MDYM01000004">
    <property type="protein sequence ID" value="OQD66781.1"/>
    <property type="molecule type" value="Genomic_DNA"/>
</dbReference>
<evidence type="ECO:0000313" key="3">
    <source>
        <dbReference type="Proteomes" id="UP000191408"/>
    </source>
</evidence>
<feature type="region of interest" description="Disordered" evidence="1">
    <location>
        <begin position="332"/>
        <end position="352"/>
    </location>
</feature>
<accession>A0A1V6NPW7</accession>
<gene>
    <name evidence="2" type="ORF">PENPOL_c004G01007</name>
</gene>